<dbReference type="EMBL" id="JARIHO010000040">
    <property type="protein sequence ID" value="KAJ7327987.1"/>
    <property type="molecule type" value="Genomic_DNA"/>
</dbReference>
<keyword evidence="1" id="KW-0677">Repeat</keyword>
<proteinExistence type="predicted"/>
<organism evidence="3 4">
    <name type="scientific">Mycena albidolilacea</name>
    <dbReference type="NCBI Taxonomy" id="1033008"/>
    <lineage>
        <taxon>Eukaryota</taxon>
        <taxon>Fungi</taxon>
        <taxon>Dikarya</taxon>
        <taxon>Basidiomycota</taxon>
        <taxon>Agaricomycotina</taxon>
        <taxon>Agaricomycetes</taxon>
        <taxon>Agaricomycetidae</taxon>
        <taxon>Agaricales</taxon>
        <taxon>Marasmiineae</taxon>
        <taxon>Mycenaceae</taxon>
        <taxon>Mycena</taxon>
    </lineage>
</organism>
<keyword evidence="4" id="KW-1185">Reference proteome</keyword>
<reference evidence="3" key="1">
    <citation type="submission" date="2023-03" db="EMBL/GenBank/DDBJ databases">
        <title>Massive genome expansion in bonnet fungi (Mycena s.s.) driven by repeated elements and novel gene families across ecological guilds.</title>
        <authorList>
            <consortium name="Lawrence Berkeley National Laboratory"/>
            <person name="Harder C.B."/>
            <person name="Miyauchi S."/>
            <person name="Viragh M."/>
            <person name="Kuo A."/>
            <person name="Thoen E."/>
            <person name="Andreopoulos B."/>
            <person name="Lu D."/>
            <person name="Skrede I."/>
            <person name="Drula E."/>
            <person name="Henrissat B."/>
            <person name="Morin E."/>
            <person name="Kohler A."/>
            <person name="Barry K."/>
            <person name="LaButti K."/>
            <person name="Morin E."/>
            <person name="Salamov A."/>
            <person name="Lipzen A."/>
            <person name="Mereny Z."/>
            <person name="Hegedus B."/>
            <person name="Baldrian P."/>
            <person name="Stursova M."/>
            <person name="Weitz H."/>
            <person name="Taylor A."/>
            <person name="Grigoriev I.V."/>
            <person name="Nagy L.G."/>
            <person name="Martin F."/>
            <person name="Kauserud H."/>
        </authorList>
    </citation>
    <scope>NUCLEOTIDE SEQUENCE</scope>
    <source>
        <strain evidence="3">CBHHK002</strain>
    </source>
</reference>
<evidence type="ECO:0000259" key="2">
    <source>
        <dbReference type="Pfam" id="PF24883"/>
    </source>
</evidence>
<evidence type="ECO:0000313" key="3">
    <source>
        <dbReference type="EMBL" id="KAJ7327987.1"/>
    </source>
</evidence>
<dbReference type="Proteomes" id="UP001218218">
    <property type="component" value="Unassembled WGS sequence"/>
</dbReference>
<sequence length="89" mass="9839">MLIVGPLSYGHNSFPPCVVVVDALDECKDSATTSTILAALSKHVTNLAPLRFFITSRLEHHITDAMSSPQFHNRAQNFNLHEVELPVVQ</sequence>
<protein>
    <recommendedName>
        <fullName evidence="2">Nephrocystin 3-like N-terminal domain-containing protein</fullName>
    </recommendedName>
</protein>
<dbReference type="InterPro" id="IPR056884">
    <property type="entry name" value="NPHP3-like_N"/>
</dbReference>
<evidence type="ECO:0000256" key="1">
    <source>
        <dbReference type="ARBA" id="ARBA00022737"/>
    </source>
</evidence>
<dbReference type="Pfam" id="PF24883">
    <property type="entry name" value="NPHP3_N"/>
    <property type="match status" value="1"/>
</dbReference>
<evidence type="ECO:0000313" key="4">
    <source>
        <dbReference type="Proteomes" id="UP001218218"/>
    </source>
</evidence>
<dbReference type="AlphaFoldDB" id="A0AAD7EJQ8"/>
<gene>
    <name evidence="3" type="ORF">DFH08DRAFT_710021</name>
</gene>
<feature type="domain" description="Nephrocystin 3-like N-terminal" evidence="2">
    <location>
        <begin position="12"/>
        <end position="57"/>
    </location>
</feature>
<comment type="caution">
    <text evidence="3">The sequence shown here is derived from an EMBL/GenBank/DDBJ whole genome shotgun (WGS) entry which is preliminary data.</text>
</comment>
<accession>A0AAD7EJQ8</accession>
<name>A0AAD7EJQ8_9AGAR</name>